<dbReference type="Pfam" id="PF00171">
    <property type="entry name" value="Aldedh"/>
    <property type="match status" value="1"/>
</dbReference>
<keyword evidence="1" id="KW-0560">Oxidoreductase</keyword>
<feature type="domain" description="Aldehyde dehydrogenase" evidence="3">
    <location>
        <begin position="76"/>
        <end position="268"/>
    </location>
</feature>
<dbReference type="SUPFAM" id="SSF53720">
    <property type="entry name" value="ALDH-like"/>
    <property type="match status" value="1"/>
</dbReference>
<dbReference type="RefSeq" id="WP_394838334.1">
    <property type="nucleotide sequence ID" value="NZ_CP089929.1"/>
</dbReference>
<evidence type="ECO:0000256" key="1">
    <source>
        <dbReference type="ARBA" id="ARBA00023002"/>
    </source>
</evidence>
<dbReference type="InterPro" id="IPR016161">
    <property type="entry name" value="Ald_DH/histidinol_DH"/>
</dbReference>
<dbReference type="Proteomes" id="UP001374803">
    <property type="component" value="Chromosome"/>
</dbReference>
<keyword evidence="5" id="KW-1185">Reference proteome</keyword>
<protein>
    <submittedName>
        <fullName evidence="4">Aldehyde dehydrogenase family protein</fullName>
    </submittedName>
</protein>
<dbReference type="EMBL" id="CP089983">
    <property type="protein sequence ID" value="WXB08665.1"/>
    <property type="molecule type" value="Genomic_DNA"/>
</dbReference>
<dbReference type="InterPro" id="IPR016162">
    <property type="entry name" value="Ald_DH_N"/>
</dbReference>
<gene>
    <name evidence="4" type="ORF">LVJ94_15645</name>
</gene>
<dbReference type="Gene3D" id="3.40.605.10">
    <property type="entry name" value="Aldehyde Dehydrogenase, Chain A, domain 1"/>
    <property type="match status" value="1"/>
</dbReference>
<dbReference type="PANTHER" id="PTHR11699">
    <property type="entry name" value="ALDEHYDE DEHYDROGENASE-RELATED"/>
    <property type="match status" value="1"/>
</dbReference>
<name>A0ABZ2LE71_9BACT</name>
<feature type="compositionally biased region" description="Polar residues" evidence="2">
    <location>
        <begin position="1"/>
        <end position="21"/>
    </location>
</feature>
<feature type="region of interest" description="Disordered" evidence="2">
    <location>
        <begin position="1"/>
        <end position="24"/>
    </location>
</feature>
<reference evidence="4" key="1">
    <citation type="submission" date="2021-12" db="EMBL/GenBank/DDBJ databases">
        <title>Discovery of the Pendulisporaceae a myxobacterial family with distinct sporulation behavior and unique specialized metabolism.</title>
        <authorList>
            <person name="Garcia R."/>
            <person name="Popoff A."/>
            <person name="Bader C.D."/>
            <person name="Loehr J."/>
            <person name="Walesch S."/>
            <person name="Walt C."/>
            <person name="Boldt J."/>
            <person name="Bunk B."/>
            <person name="Haeckl F.J.F.P.J."/>
            <person name="Gunesch A.P."/>
            <person name="Birkelbach J."/>
            <person name="Nuebel U."/>
            <person name="Pietschmann T."/>
            <person name="Bach T."/>
            <person name="Mueller R."/>
        </authorList>
    </citation>
    <scope>NUCLEOTIDE SEQUENCE</scope>
    <source>
        <strain evidence="4">MSr11367</strain>
    </source>
</reference>
<evidence type="ECO:0000256" key="2">
    <source>
        <dbReference type="SAM" id="MobiDB-lite"/>
    </source>
</evidence>
<evidence type="ECO:0000313" key="4">
    <source>
        <dbReference type="EMBL" id="WXB08665.1"/>
    </source>
</evidence>
<evidence type="ECO:0000259" key="3">
    <source>
        <dbReference type="Pfam" id="PF00171"/>
    </source>
</evidence>
<organism evidence="4 5">
    <name type="scientific">Pendulispora rubella</name>
    <dbReference type="NCBI Taxonomy" id="2741070"/>
    <lineage>
        <taxon>Bacteria</taxon>
        <taxon>Pseudomonadati</taxon>
        <taxon>Myxococcota</taxon>
        <taxon>Myxococcia</taxon>
        <taxon>Myxococcales</taxon>
        <taxon>Sorangiineae</taxon>
        <taxon>Pendulisporaceae</taxon>
        <taxon>Pendulispora</taxon>
    </lineage>
</organism>
<accession>A0ABZ2LE71</accession>
<dbReference type="InterPro" id="IPR015590">
    <property type="entry name" value="Aldehyde_DH_dom"/>
</dbReference>
<evidence type="ECO:0000313" key="5">
    <source>
        <dbReference type="Proteomes" id="UP001374803"/>
    </source>
</evidence>
<proteinExistence type="predicted"/>
<sequence>MAARKSTATKTKGNRVSQVKPTNGAALSHVDEPVVPVRLRIAKAYKMYVGGAFVRSESGRYFQVKSHETSIDADPSVINIPRGSRKDVRDAVLTAKNAQEKWAARTAFNRGQILYRLAEVMESRRDELISSLVRGGASAKNAAAETDAAIDRAIYYAGFCDKYQSLVASSNPVSGPHFGFSVPEPMGVVGVVAPEAPALLGLVSTVLPVITGGNTVVAIATDRDPRTAIVLCECLATSDLPGGVINVLTGQAAEMAPILAKHREVIAIDAWVRDKELRATLEREGAGSIKRVKTHASPSERFWLEDGEGQGLGWIERFLETKTVWHPVGV</sequence>